<dbReference type="PANTHER" id="PTHR30036">
    <property type="entry name" value="D-XYLOSE-BINDING PERIPLASMIC PROTEIN"/>
    <property type="match status" value="1"/>
</dbReference>
<dbReference type="EMBL" id="JAESVB010000009">
    <property type="protein sequence ID" value="MCB8877010.1"/>
    <property type="molecule type" value="Genomic_DNA"/>
</dbReference>
<evidence type="ECO:0000313" key="6">
    <source>
        <dbReference type="Proteomes" id="UP000708298"/>
    </source>
</evidence>
<dbReference type="InterPro" id="IPR028082">
    <property type="entry name" value="Peripla_BP_I"/>
</dbReference>
<sequence length="351" mass="36945">MRKRLRALPWLLSGAIMAASGILPAHAAGIPGAPAPFDKGDVKVALISLISQGDFFQAYRVGAVRQAKALGINLRLFPGNGDGAVERDALQQAINLGVKAIVIDHGRLDTLSDLVNQALKAGIKVVAFDVNLNNPAIPQVEQSDKDLATLVLGQALKDNGTAFNAGLVYVAGFAPLDRRHAVWTDVLKQNPNIHQVAQWGSVDNPVATVVADQTSAVFRAHPDISVIFAPWDEFARGANLAATENKLSSKVKIYSADISTADIQAIRAPDSAWVATAATNPAVVGEVSVRAAALLLAGQNPGHEILVEPALVTRDLLVKENIQNVKDLEAKVPSFAGSSAATASWIPVPQS</sequence>
<comment type="subcellular location">
    <subcellularLocation>
        <location evidence="1">Periplasm</location>
    </subcellularLocation>
</comment>
<reference evidence="5" key="2">
    <citation type="submission" date="2021-01" db="EMBL/GenBank/DDBJ databases">
        <authorList>
            <person name="Mieszkin S."/>
            <person name="Pouder E."/>
            <person name="Alain K."/>
        </authorList>
    </citation>
    <scope>NUCLEOTIDE SEQUENCE</scope>
    <source>
        <strain evidence="5">HW T2.11</strain>
    </source>
</reference>
<dbReference type="SUPFAM" id="SSF53822">
    <property type="entry name" value="Periplasmic binding protein-like I"/>
    <property type="match status" value="1"/>
</dbReference>
<name>A0A963YV79_9PROT</name>
<dbReference type="PANTHER" id="PTHR30036:SF7">
    <property type="entry name" value="ABC TRANSPORTER PERIPLASMIC-BINDING PROTEIN YPHF"/>
    <property type="match status" value="1"/>
</dbReference>
<comment type="caution">
    <text evidence="5">The sequence shown here is derived from an EMBL/GenBank/DDBJ whole genome shotgun (WGS) entry which is preliminary data.</text>
</comment>
<dbReference type="Pfam" id="PF13407">
    <property type="entry name" value="Peripla_BP_4"/>
    <property type="match status" value="1"/>
</dbReference>
<reference evidence="5" key="1">
    <citation type="journal article" date="2021" name="Microorganisms">
        <title>Acidisoma silvae sp. nov. and Acidisomacellulosilytica sp. nov., Two Acidophilic Bacteria Isolated from Decaying Wood, Hydrolyzing Cellulose and Producing Poly-3-hydroxybutyrate.</title>
        <authorList>
            <person name="Mieszkin S."/>
            <person name="Pouder E."/>
            <person name="Uroz S."/>
            <person name="Simon-Colin C."/>
            <person name="Alain K."/>
        </authorList>
    </citation>
    <scope>NUCLEOTIDE SEQUENCE</scope>
    <source>
        <strain evidence="5">HW T2.11</strain>
    </source>
</reference>
<evidence type="ECO:0000256" key="1">
    <source>
        <dbReference type="ARBA" id="ARBA00004418"/>
    </source>
</evidence>
<evidence type="ECO:0000313" key="5">
    <source>
        <dbReference type="EMBL" id="MCB8877010.1"/>
    </source>
</evidence>
<evidence type="ECO:0000256" key="3">
    <source>
        <dbReference type="SAM" id="SignalP"/>
    </source>
</evidence>
<evidence type="ECO:0000259" key="4">
    <source>
        <dbReference type="Pfam" id="PF13407"/>
    </source>
</evidence>
<dbReference type="GO" id="GO:0030246">
    <property type="term" value="F:carbohydrate binding"/>
    <property type="evidence" value="ECO:0007669"/>
    <property type="project" value="TreeGrafter"/>
</dbReference>
<keyword evidence="6" id="KW-1185">Reference proteome</keyword>
<dbReference type="InterPro" id="IPR050555">
    <property type="entry name" value="Bact_Solute-Bind_Prot2"/>
</dbReference>
<feature type="chain" id="PRO_5037007540" evidence="3">
    <location>
        <begin position="28"/>
        <end position="351"/>
    </location>
</feature>
<accession>A0A963YV79</accession>
<comment type="similarity">
    <text evidence="2">Belongs to the bacterial solute-binding protein 2 family.</text>
</comment>
<dbReference type="InterPro" id="IPR025997">
    <property type="entry name" value="SBP_2_dom"/>
</dbReference>
<feature type="domain" description="Periplasmic binding protein" evidence="4">
    <location>
        <begin position="50"/>
        <end position="299"/>
    </location>
</feature>
<proteinExistence type="inferred from homology"/>
<dbReference type="RefSeq" id="WP_227322666.1">
    <property type="nucleotide sequence ID" value="NZ_JAESVB010000009.1"/>
</dbReference>
<gene>
    <name evidence="5" type="ORF">ASILVAE211_17585</name>
</gene>
<dbReference type="GO" id="GO:0030288">
    <property type="term" value="C:outer membrane-bounded periplasmic space"/>
    <property type="evidence" value="ECO:0007669"/>
    <property type="project" value="TreeGrafter"/>
</dbReference>
<keyword evidence="3" id="KW-0732">Signal</keyword>
<feature type="signal peptide" evidence="3">
    <location>
        <begin position="1"/>
        <end position="27"/>
    </location>
</feature>
<dbReference type="Gene3D" id="3.40.50.2300">
    <property type="match status" value="2"/>
</dbReference>
<dbReference type="Proteomes" id="UP000708298">
    <property type="component" value="Unassembled WGS sequence"/>
</dbReference>
<protein>
    <submittedName>
        <fullName evidence="5">Substrate-binding domain-containing protein</fullName>
    </submittedName>
</protein>
<dbReference type="AlphaFoldDB" id="A0A963YV79"/>
<organism evidence="5 6">
    <name type="scientific">Acidisoma silvae</name>
    <dbReference type="NCBI Taxonomy" id="2802396"/>
    <lineage>
        <taxon>Bacteria</taxon>
        <taxon>Pseudomonadati</taxon>
        <taxon>Pseudomonadota</taxon>
        <taxon>Alphaproteobacteria</taxon>
        <taxon>Acetobacterales</taxon>
        <taxon>Acidocellaceae</taxon>
        <taxon>Acidisoma</taxon>
    </lineage>
</organism>
<evidence type="ECO:0000256" key="2">
    <source>
        <dbReference type="ARBA" id="ARBA00007639"/>
    </source>
</evidence>